<evidence type="ECO:0000313" key="5">
    <source>
        <dbReference type="EMBL" id="KAK5065297.1"/>
    </source>
</evidence>
<dbReference type="GeneID" id="89969357"/>
<evidence type="ECO:0008006" key="7">
    <source>
        <dbReference type="Google" id="ProtNLM"/>
    </source>
</evidence>
<dbReference type="PANTHER" id="PTHR42760:SF5">
    <property type="entry name" value="2-DEHYDRO-3-DEOXY-D-GLUCONATE 5-DEHYDROGENASE"/>
    <property type="match status" value="1"/>
</dbReference>
<dbReference type="SUPFAM" id="SSF51735">
    <property type="entry name" value="NAD(P)-binding Rossmann-fold domains"/>
    <property type="match status" value="1"/>
</dbReference>
<keyword evidence="3" id="KW-0560">Oxidoreductase</keyword>
<evidence type="ECO:0000256" key="2">
    <source>
        <dbReference type="ARBA" id="ARBA00022857"/>
    </source>
</evidence>
<accession>A0AAV9NVA1</accession>
<dbReference type="PROSITE" id="PS00061">
    <property type="entry name" value="ADH_SHORT"/>
    <property type="match status" value="1"/>
</dbReference>
<dbReference type="RefSeq" id="XP_064712621.1">
    <property type="nucleotide sequence ID" value="XM_064844761.1"/>
</dbReference>
<reference evidence="5 6" key="1">
    <citation type="submission" date="2023-08" db="EMBL/GenBank/DDBJ databases">
        <title>Black Yeasts Isolated from many extreme environments.</title>
        <authorList>
            <person name="Coleine C."/>
            <person name="Stajich J.E."/>
            <person name="Selbmann L."/>
        </authorList>
    </citation>
    <scope>NUCLEOTIDE SEQUENCE [LARGE SCALE GENOMIC DNA]</scope>
    <source>
        <strain evidence="5 6">CCFEE 5792</strain>
    </source>
</reference>
<proteinExistence type="inferred from homology"/>
<evidence type="ECO:0000256" key="3">
    <source>
        <dbReference type="ARBA" id="ARBA00023002"/>
    </source>
</evidence>
<dbReference type="PRINTS" id="PR00080">
    <property type="entry name" value="SDRFAMILY"/>
</dbReference>
<sequence>MSDLFSLKGQTAVVTGGARGIGQAMAIGLAEAGADIILILRNESQQETKRAIEALGRKTTVYTADLSIASQLDGLIGRISSEHPDFSILVNVAGIQRRIAAAEFPDDMYDEVLQTNLKATFKLCKDTGKYWLEKGTKGCIINTASLASFQGGINMAAYACSKGGVHMLTKALSNEWAGKGIRVNAVAPGYIATDMNLDTRSNEDTTYYESITTRIPAGRWGEPNEFKGVTVFLASQASSK</sequence>
<evidence type="ECO:0000256" key="4">
    <source>
        <dbReference type="RuleBase" id="RU000363"/>
    </source>
</evidence>
<name>A0AAV9NVA1_9EURO</name>
<protein>
    <recommendedName>
        <fullName evidence="7">2-deoxy-D-gluconate 3-dehydrogenase</fullName>
    </recommendedName>
</protein>
<dbReference type="InterPro" id="IPR036291">
    <property type="entry name" value="NAD(P)-bd_dom_sf"/>
</dbReference>
<dbReference type="PRINTS" id="PR00081">
    <property type="entry name" value="GDHRDH"/>
</dbReference>
<dbReference type="FunFam" id="3.40.50.720:FF:000084">
    <property type="entry name" value="Short-chain dehydrogenase reductase"/>
    <property type="match status" value="1"/>
</dbReference>
<gene>
    <name evidence="5" type="ORF">LTR84_001135</name>
</gene>
<evidence type="ECO:0000313" key="6">
    <source>
        <dbReference type="Proteomes" id="UP001358417"/>
    </source>
</evidence>
<comment type="similarity">
    <text evidence="1 4">Belongs to the short-chain dehydrogenases/reductases (SDR) family.</text>
</comment>
<dbReference type="EMBL" id="JAVRRD010000001">
    <property type="protein sequence ID" value="KAK5065297.1"/>
    <property type="molecule type" value="Genomic_DNA"/>
</dbReference>
<keyword evidence="2" id="KW-0521">NADP</keyword>
<keyword evidence="6" id="KW-1185">Reference proteome</keyword>
<dbReference type="PANTHER" id="PTHR42760">
    <property type="entry name" value="SHORT-CHAIN DEHYDROGENASES/REDUCTASES FAMILY MEMBER"/>
    <property type="match status" value="1"/>
</dbReference>
<dbReference type="AlphaFoldDB" id="A0AAV9NVA1"/>
<organism evidence="5 6">
    <name type="scientific">Exophiala bonariae</name>
    <dbReference type="NCBI Taxonomy" id="1690606"/>
    <lineage>
        <taxon>Eukaryota</taxon>
        <taxon>Fungi</taxon>
        <taxon>Dikarya</taxon>
        <taxon>Ascomycota</taxon>
        <taxon>Pezizomycotina</taxon>
        <taxon>Eurotiomycetes</taxon>
        <taxon>Chaetothyriomycetidae</taxon>
        <taxon>Chaetothyriales</taxon>
        <taxon>Herpotrichiellaceae</taxon>
        <taxon>Exophiala</taxon>
    </lineage>
</organism>
<comment type="caution">
    <text evidence="5">The sequence shown here is derived from an EMBL/GenBank/DDBJ whole genome shotgun (WGS) entry which is preliminary data.</text>
</comment>
<evidence type="ECO:0000256" key="1">
    <source>
        <dbReference type="ARBA" id="ARBA00006484"/>
    </source>
</evidence>
<dbReference type="GO" id="GO:0016616">
    <property type="term" value="F:oxidoreductase activity, acting on the CH-OH group of donors, NAD or NADP as acceptor"/>
    <property type="evidence" value="ECO:0007669"/>
    <property type="project" value="TreeGrafter"/>
</dbReference>
<dbReference type="Proteomes" id="UP001358417">
    <property type="component" value="Unassembled WGS sequence"/>
</dbReference>
<dbReference type="Pfam" id="PF00106">
    <property type="entry name" value="adh_short"/>
    <property type="match status" value="1"/>
</dbReference>
<dbReference type="Gene3D" id="3.40.50.720">
    <property type="entry name" value="NAD(P)-binding Rossmann-like Domain"/>
    <property type="match status" value="1"/>
</dbReference>
<dbReference type="InterPro" id="IPR020904">
    <property type="entry name" value="Sc_DH/Rdtase_CS"/>
</dbReference>
<dbReference type="InterPro" id="IPR002347">
    <property type="entry name" value="SDR_fam"/>
</dbReference>